<keyword evidence="2" id="KW-1185">Reference proteome</keyword>
<reference evidence="1 2" key="1">
    <citation type="submission" date="2019-07" db="EMBL/GenBank/DDBJ databases">
        <title>Whole genome shotgun sequence of Acetobacter oeni NBRC 105207.</title>
        <authorList>
            <person name="Hosoyama A."/>
            <person name="Uohara A."/>
            <person name="Ohji S."/>
            <person name="Ichikawa N."/>
        </authorList>
    </citation>
    <scope>NUCLEOTIDE SEQUENCE [LARGE SCALE GENOMIC DNA]</scope>
    <source>
        <strain evidence="1 2">NBRC 105207</strain>
    </source>
</reference>
<name>A0A511XHJ8_9PROT</name>
<accession>A0A511XHJ8</accession>
<dbReference type="EMBL" id="BJYG01000005">
    <property type="protein sequence ID" value="GEN62399.1"/>
    <property type="molecule type" value="Genomic_DNA"/>
</dbReference>
<organism evidence="1 2">
    <name type="scientific">Acetobacter oeni</name>
    <dbReference type="NCBI Taxonomy" id="304077"/>
    <lineage>
        <taxon>Bacteria</taxon>
        <taxon>Pseudomonadati</taxon>
        <taxon>Pseudomonadota</taxon>
        <taxon>Alphaproteobacteria</taxon>
        <taxon>Acetobacterales</taxon>
        <taxon>Acetobacteraceae</taxon>
        <taxon>Acetobacter</taxon>
    </lineage>
</organism>
<protein>
    <submittedName>
        <fullName evidence="1">Uncharacterized protein</fullName>
    </submittedName>
</protein>
<dbReference type="Proteomes" id="UP000321746">
    <property type="component" value="Unassembled WGS sequence"/>
</dbReference>
<evidence type="ECO:0000313" key="1">
    <source>
        <dbReference type="EMBL" id="GEN62399.1"/>
    </source>
</evidence>
<evidence type="ECO:0000313" key="2">
    <source>
        <dbReference type="Proteomes" id="UP000321746"/>
    </source>
</evidence>
<dbReference type="AlphaFoldDB" id="A0A511XHJ8"/>
<proteinExistence type="predicted"/>
<comment type="caution">
    <text evidence="1">The sequence shown here is derived from an EMBL/GenBank/DDBJ whole genome shotgun (WGS) entry which is preliminary data.</text>
</comment>
<gene>
    <name evidence="1" type="ORF">AOE01nite_06230</name>
</gene>
<sequence>MAAPSDMQKPQLAGEMTIWHGSLHNQTTGTTPQTSDRAAYCAGDMRWHHRQWKKNNDSKSIGNRDIASYRPFI</sequence>